<sequence length="141" mass="16295">NINFILTSTFFIFTFYIVPKYFININIFSFINIPLCFMPFSPPLNVLLQRQLLPPHEPPSVHYPCPPPPNVLLQRQLLPPHEPPSVHHPCHPSPPHYGRHHSSPPYLKFLDITKELGLVVVHLVLFQPTLGHHPHREPHTP</sequence>
<proteinExistence type="predicted"/>
<dbReference type="AlphaFoldDB" id="A0AAQ3MNB6"/>
<evidence type="ECO:0000313" key="1">
    <source>
        <dbReference type="EMBL" id="WVY94282.1"/>
    </source>
</evidence>
<reference evidence="1 2" key="1">
    <citation type="journal article" date="2023" name="Life. Sci Alliance">
        <title>Evolutionary insights into 3D genome organization and epigenetic landscape of Vigna mungo.</title>
        <authorList>
            <person name="Junaid A."/>
            <person name="Singh B."/>
            <person name="Bhatia S."/>
        </authorList>
    </citation>
    <scope>NUCLEOTIDE SEQUENCE [LARGE SCALE GENOMIC DNA]</scope>
    <source>
        <strain evidence="1">Urdbean</strain>
    </source>
</reference>
<organism evidence="1 2">
    <name type="scientific">Vigna mungo</name>
    <name type="common">Black gram</name>
    <name type="synonym">Phaseolus mungo</name>
    <dbReference type="NCBI Taxonomy" id="3915"/>
    <lineage>
        <taxon>Eukaryota</taxon>
        <taxon>Viridiplantae</taxon>
        <taxon>Streptophyta</taxon>
        <taxon>Embryophyta</taxon>
        <taxon>Tracheophyta</taxon>
        <taxon>Spermatophyta</taxon>
        <taxon>Magnoliopsida</taxon>
        <taxon>eudicotyledons</taxon>
        <taxon>Gunneridae</taxon>
        <taxon>Pentapetalae</taxon>
        <taxon>rosids</taxon>
        <taxon>fabids</taxon>
        <taxon>Fabales</taxon>
        <taxon>Fabaceae</taxon>
        <taxon>Papilionoideae</taxon>
        <taxon>50 kb inversion clade</taxon>
        <taxon>NPAAA clade</taxon>
        <taxon>indigoferoid/millettioid clade</taxon>
        <taxon>Phaseoleae</taxon>
        <taxon>Vigna</taxon>
    </lineage>
</organism>
<evidence type="ECO:0000313" key="2">
    <source>
        <dbReference type="Proteomes" id="UP001374535"/>
    </source>
</evidence>
<gene>
    <name evidence="1" type="ORF">V8G54_033370</name>
</gene>
<dbReference type="EMBL" id="CP144691">
    <property type="protein sequence ID" value="WVY94282.1"/>
    <property type="molecule type" value="Genomic_DNA"/>
</dbReference>
<dbReference type="Proteomes" id="UP001374535">
    <property type="component" value="Chromosome 10"/>
</dbReference>
<protein>
    <submittedName>
        <fullName evidence="1">Uncharacterized protein</fullName>
    </submittedName>
</protein>
<name>A0AAQ3MNB6_VIGMU</name>
<keyword evidence="2" id="KW-1185">Reference proteome</keyword>
<accession>A0AAQ3MNB6</accession>
<feature type="non-terminal residue" evidence="1">
    <location>
        <position position="141"/>
    </location>
</feature>